<protein>
    <recommendedName>
        <fullName evidence="3">NAD-dependent protein deacylase</fullName>
        <ecNumber evidence="3">2.3.1.286</ecNumber>
    </recommendedName>
    <alternativeName>
        <fullName evidence="3">Regulatory protein SIR2 homolog</fullName>
    </alternativeName>
</protein>
<dbReference type="InterPro" id="IPR003000">
    <property type="entry name" value="Sirtuin"/>
</dbReference>
<keyword evidence="1 6" id="KW-0808">Transferase</keyword>
<dbReference type="SUPFAM" id="SSF52467">
    <property type="entry name" value="DHS-like NAD/FAD-binding domain"/>
    <property type="match status" value="1"/>
</dbReference>
<keyword evidence="3" id="KW-0479">Metal-binding</keyword>
<gene>
    <name evidence="3 6" type="primary">cobB</name>
    <name evidence="6" type="ORF">WNY77_08565</name>
</gene>
<comment type="caution">
    <text evidence="6">The sequence shown here is derived from an EMBL/GenBank/DDBJ whole genome shotgun (WGS) entry which is preliminary data.</text>
</comment>
<feature type="binding site" evidence="3">
    <location>
        <position position="151"/>
    </location>
    <ligand>
        <name>Zn(2+)</name>
        <dbReference type="ChEBI" id="CHEBI:29105"/>
    </ligand>
</feature>
<dbReference type="RefSeq" id="WP_081974924.1">
    <property type="nucleotide sequence ID" value="NZ_JBBMQS010000004.1"/>
</dbReference>
<feature type="active site" description="Proton acceptor" evidence="3">
    <location>
        <position position="124"/>
    </location>
</feature>
<evidence type="ECO:0000313" key="7">
    <source>
        <dbReference type="Proteomes" id="UP001461163"/>
    </source>
</evidence>
<feature type="binding site" evidence="3">
    <location>
        <position position="132"/>
    </location>
    <ligand>
        <name>Zn(2+)</name>
        <dbReference type="ChEBI" id="CHEBI:29105"/>
    </ligand>
</feature>
<comment type="cofactor">
    <cofactor evidence="3">
        <name>Zn(2+)</name>
        <dbReference type="ChEBI" id="CHEBI:29105"/>
    </cofactor>
    <text evidence="3">Binds 1 zinc ion per subunit.</text>
</comment>
<dbReference type="HAMAP" id="MF_01121">
    <property type="entry name" value="Sirtuin_ClassIII"/>
    <property type="match status" value="1"/>
</dbReference>
<dbReference type="PROSITE" id="PS50305">
    <property type="entry name" value="SIRTUIN"/>
    <property type="match status" value="1"/>
</dbReference>
<proteinExistence type="inferred from homology"/>
<dbReference type="InterPro" id="IPR029035">
    <property type="entry name" value="DHS-like_NAD/FAD-binding_dom"/>
</dbReference>
<dbReference type="Gene3D" id="3.30.1600.10">
    <property type="entry name" value="SIR2/SIRT2 'Small Domain"/>
    <property type="match status" value="1"/>
</dbReference>
<comment type="caution">
    <text evidence="3 4">Lacks conserved residue(s) required for the propagation of feature annotation.</text>
</comment>
<sequence length="250" mass="27950">MFERGSQYSPTVTAEGWPKIVILTGAGISAESGLKTFRDNNGLWEEHSVHDVATPEAFARNPELVYRFYNQRRAQLQSDAVKPNAAHIALAQLESVLPGQVLVITQNVDDLHERAGSKNVLHMHGELLSARCCHSQRRFSMKNQFDGDSRCECCTPSQKIRPDIVWFGEMPFYMQEIERSVQEADVFISIGTSGNVYPAAGLVQIANEYGAHTVELNLEPSQGNNDFLETYYGLASDVVPNYIKHYIKGN</sequence>
<comment type="function">
    <text evidence="3">NAD-dependent lysine deacetylase and desuccinylase that specifically removes acetyl and succinyl groups on target proteins. Modulates the activities of several proteins which are inactive in their acylated form.</text>
</comment>
<dbReference type="EC" id="2.3.1.286" evidence="3"/>
<dbReference type="InterPro" id="IPR026591">
    <property type="entry name" value="Sirtuin_cat_small_dom_sf"/>
</dbReference>
<dbReference type="Gene3D" id="3.40.50.1220">
    <property type="entry name" value="TPP-binding domain"/>
    <property type="match status" value="1"/>
</dbReference>
<dbReference type="Pfam" id="PF02146">
    <property type="entry name" value="SIR2"/>
    <property type="match status" value="1"/>
</dbReference>
<evidence type="ECO:0000259" key="5">
    <source>
        <dbReference type="PROSITE" id="PS50305"/>
    </source>
</evidence>
<feature type="binding site" evidence="3">
    <location>
        <position position="72"/>
    </location>
    <ligand>
        <name>substrate</name>
    </ligand>
</feature>
<dbReference type="NCBIfam" id="NF001755">
    <property type="entry name" value="PRK00481.1-5"/>
    <property type="match status" value="1"/>
</dbReference>
<dbReference type="InterPro" id="IPR050134">
    <property type="entry name" value="NAD-dep_sirtuin_deacylases"/>
</dbReference>
<dbReference type="EMBL" id="JBBMQS010000004">
    <property type="protein sequence ID" value="MEM5497441.1"/>
    <property type="molecule type" value="Genomic_DNA"/>
</dbReference>
<comment type="domain">
    <text evidence="3">2 residues (Tyr-69 and Arg-72) present in a large hydrophobic pocket are probably involved in substrate specificity. They are important for desuccinylation activity, but dispensable for deacetylation activity.</text>
</comment>
<comment type="catalytic activity">
    <reaction evidence="3">
        <text>N(6)-acetyl-L-lysyl-[protein] + NAD(+) + H2O = 2''-O-acetyl-ADP-D-ribose + nicotinamide + L-lysyl-[protein]</text>
        <dbReference type="Rhea" id="RHEA:43636"/>
        <dbReference type="Rhea" id="RHEA-COMP:9752"/>
        <dbReference type="Rhea" id="RHEA-COMP:10731"/>
        <dbReference type="ChEBI" id="CHEBI:15377"/>
        <dbReference type="ChEBI" id="CHEBI:17154"/>
        <dbReference type="ChEBI" id="CHEBI:29969"/>
        <dbReference type="ChEBI" id="CHEBI:57540"/>
        <dbReference type="ChEBI" id="CHEBI:61930"/>
        <dbReference type="ChEBI" id="CHEBI:83767"/>
        <dbReference type="EC" id="2.3.1.286"/>
    </reaction>
</comment>
<name>A0ABU9SU76_9ALTE</name>
<dbReference type="InterPro" id="IPR027546">
    <property type="entry name" value="Sirtuin_class_III"/>
</dbReference>
<organism evidence="6 7">
    <name type="scientific">Paraglaciecola mesophila</name>
    <dbReference type="NCBI Taxonomy" id="197222"/>
    <lineage>
        <taxon>Bacteria</taxon>
        <taxon>Pseudomonadati</taxon>
        <taxon>Pseudomonadota</taxon>
        <taxon>Gammaproteobacteria</taxon>
        <taxon>Alteromonadales</taxon>
        <taxon>Alteromonadaceae</taxon>
        <taxon>Paraglaciecola</taxon>
    </lineage>
</organism>
<feature type="binding site" evidence="3">
    <location>
        <position position="235"/>
    </location>
    <ligand>
        <name>NAD(+)</name>
        <dbReference type="ChEBI" id="CHEBI:57540"/>
    </ligand>
</feature>
<feature type="binding site" evidence="3">
    <location>
        <begin position="217"/>
        <end position="219"/>
    </location>
    <ligand>
        <name>NAD(+)</name>
        <dbReference type="ChEBI" id="CHEBI:57540"/>
    </ligand>
</feature>
<dbReference type="CDD" id="cd01412">
    <property type="entry name" value="SIRT5_Af1_CobB"/>
    <property type="match status" value="1"/>
</dbReference>
<dbReference type="Proteomes" id="UP001461163">
    <property type="component" value="Unassembled WGS sequence"/>
</dbReference>
<keyword evidence="7" id="KW-1185">Reference proteome</keyword>
<reference evidence="6 7" key="1">
    <citation type="submission" date="2024-03" db="EMBL/GenBank/DDBJ databases">
        <title>Community enrichment and isolation of bacterial strains for fucoidan degradation.</title>
        <authorList>
            <person name="Sichert A."/>
        </authorList>
    </citation>
    <scope>NUCLEOTIDE SEQUENCE [LARGE SCALE GENOMIC DNA]</scope>
    <source>
        <strain evidence="6 7">AS12</strain>
    </source>
</reference>
<comment type="subcellular location">
    <subcellularLocation>
        <location evidence="3">Cytoplasm</location>
    </subcellularLocation>
</comment>
<feature type="binding site" evidence="3">
    <location>
        <begin position="106"/>
        <end position="109"/>
    </location>
    <ligand>
        <name>NAD(+)</name>
        <dbReference type="ChEBI" id="CHEBI:57540"/>
    </ligand>
</feature>
<dbReference type="GO" id="GO:0016746">
    <property type="term" value="F:acyltransferase activity"/>
    <property type="evidence" value="ECO:0007669"/>
    <property type="project" value="UniProtKB-KW"/>
</dbReference>
<evidence type="ECO:0000256" key="1">
    <source>
        <dbReference type="ARBA" id="ARBA00022679"/>
    </source>
</evidence>
<evidence type="ECO:0000256" key="3">
    <source>
        <dbReference type="HAMAP-Rule" id="MF_01121"/>
    </source>
</evidence>
<keyword evidence="6" id="KW-0012">Acyltransferase</keyword>
<evidence type="ECO:0000313" key="6">
    <source>
        <dbReference type="EMBL" id="MEM5497441.1"/>
    </source>
</evidence>
<dbReference type="PANTHER" id="PTHR11085:SF4">
    <property type="entry name" value="NAD-DEPENDENT PROTEIN DEACYLASE"/>
    <property type="match status" value="1"/>
</dbReference>
<keyword evidence="3" id="KW-0862">Zinc</keyword>
<evidence type="ECO:0000256" key="4">
    <source>
        <dbReference type="PROSITE-ProRule" id="PRU00236"/>
    </source>
</evidence>
<comment type="catalytic activity">
    <reaction evidence="3">
        <text>N(6)-succinyl-L-lysyl-[protein] + NAD(+) + H2O = 2''-O-succinyl-ADP-D-ribose + nicotinamide + L-lysyl-[protein]</text>
        <dbReference type="Rhea" id="RHEA:47668"/>
        <dbReference type="Rhea" id="RHEA-COMP:9752"/>
        <dbReference type="Rhea" id="RHEA-COMP:11877"/>
        <dbReference type="ChEBI" id="CHEBI:15377"/>
        <dbReference type="ChEBI" id="CHEBI:17154"/>
        <dbReference type="ChEBI" id="CHEBI:29969"/>
        <dbReference type="ChEBI" id="CHEBI:57540"/>
        <dbReference type="ChEBI" id="CHEBI:87830"/>
        <dbReference type="ChEBI" id="CHEBI:87832"/>
    </reaction>
</comment>
<accession>A0ABU9SU76</accession>
<feature type="binding site" evidence="3">
    <location>
        <begin position="191"/>
        <end position="193"/>
    </location>
    <ligand>
        <name>NAD(+)</name>
        <dbReference type="ChEBI" id="CHEBI:57540"/>
    </ligand>
</feature>
<dbReference type="PANTHER" id="PTHR11085">
    <property type="entry name" value="NAD-DEPENDENT PROTEIN DEACYLASE SIRTUIN-5, MITOCHONDRIAL-RELATED"/>
    <property type="match status" value="1"/>
</dbReference>
<feature type="binding site" evidence="3">
    <location>
        <position position="69"/>
    </location>
    <ligand>
        <name>substrate</name>
    </ligand>
</feature>
<keyword evidence="3" id="KW-0963">Cytoplasm</keyword>
<feature type="binding site" evidence="3">
    <location>
        <begin position="25"/>
        <end position="44"/>
    </location>
    <ligand>
        <name>NAD(+)</name>
        <dbReference type="ChEBI" id="CHEBI:57540"/>
    </ligand>
</feature>
<keyword evidence="2 3" id="KW-0520">NAD</keyword>
<evidence type="ECO:0000256" key="2">
    <source>
        <dbReference type="ARBA" id="ARBA00023027"/>
    </source>
</evidence>
<feature type="domain" description="Deacetylase sirtuin-type" evidence="5">
    <location>
        <begin position="1"/>
        <end position="249"/>
    </location>
</feature>
<comment type="similarity">
    <text evidence="3">Belongs to the sirtuin family. Class III subfamily.</text>
</comment>
<dbReference type="InterPro" id="IPR026590">
    <property type="entry name" value="Ssirtuin_cat_dom"/>
</dbReference>